<evidence type="ECO:0000313" key="3">
    <source>
        <dbReference type="Proteomes" id="UP000694232"/>
    </source>
</evidence>
<dbReference type="Proteomes" id="UP000694232">
    <property type="component" value="Chromosome 2"/>
</dbReference>
<evidence type="ECO:0000259" key="1">
    <source>
        <dbReference type="Pfam" id="PF07883"/>
    </source>
</evidence>
<sequence>MMNIFADIPDQLPEEQFTNLCRGQNMRIERIVSHGHTSPTQGWYDQDADEWVIVLSGHARLEFENGGMQELSAGDYINIPTHVRHRVAYTDPDEITVWLAVFYLAVES</sequence>
<name>A0A975U895_9VIBR</name>
<evidence type="ECO:0000313" key="2">
    <source>
        <dbReference type="EMBL" id="QXO16242.1"/>
    </source>
</evidence>
<dbReference type="Pfam" id="PF07883">
    <property type="entry name" value="Cupin_2"/>
    <property type="match status" value="1"/>
</dbReference>
<dbReference type="CDD" id="cd06981">
    <property type="entry name" value="cupin_reut_a1446"/>
    <property type="match status" value="1"/>
</dbReference>
<protein>
    <submittedName>
        <fullName evidence="2">Cupin domain-containing protein</fullName>
    </submittedName>
</protein>
<accession>A0A975U895</accession>
<feature type="domain" description="Cupin type-2" evidence="1">
    <location>
        <begin position="45"/>
        <end position="102"/>
    </location>
</feature>
<keyword evidence="3" id="KW-1185">Reference proteome</keyword>
<dbReference type="KEGG" id="vos:KNV97_01600"/>
<organism evidence="2 3">
    <name type="scientific">Vibrio ostreae</name>
    <dbReference type="NCBI Taxonomy" id="2841925"/>
    <lineage>
        <taxon>Bacteria</taxon>
        <taxon>Pseudomonadati</taxon>
        <taxon>Pseudomonadota</taxon>
        <taxon>Gammaproteobacteria</taxon>
        <taxon>Vibrionales</taxon>
        <taxon>Vibrionaceae</taxon>
        <taxon>Vibrio</taxon>
    </lineage>
</organism>
<reference evidence="2" key="1">
    <citation type="submission" date="2021-06" db="EMBL/GenBank/DDBJ databases">
        <title>Vibrio nov. sp., novel gut bacterium isolated from Yellow Sea oyster.</title>
        <authorList>
            <person name="Muhammad N."/>
            <person name="Nguyen T.H."/>
            <person name="Lee Y.-J."/>
            <person name="Ko J."/>
            <person name="Kim S.-G."/>
        </authorList>
    </citation>
    <scope>NUCLEOTIDE SEQUENCE</scope>
    <source>
        <strain evidence="2">OG9-811</strain>
    </source>
</reference>
<dbReference type="EMBL" id="CP076642">
    <property type="protein sequence ID" value="QXO16242.1"/>
    <property type="molecule type" value="Genomic_DNA"/>
</dbReference>
<dbReference type="AlphaFoldDB" id="A0A975U895"/>
<proteinExistence type="predicted"/>
<dbReference type="InterPro" id="IPR013096">
    <property type="entry name" value="Cupin_2"/>
</dbReference>
<gene>
    <name evidence="2" type="ORF">KNV97_01600</name>
</gene>
<dbReference type="RefSeq" id="WP_218561946.1">
    <property type="nucleotide sequence ID" value="NZ_CP076642.1"/>
</dbReference>